<comment type="caution">
    <text evidence="2">The sequence shown here is derived from an EMBL/GenBank/DDBJ whole genome shotgun (WGS) entry which is preliminary data.</text>
</comment>
<dbReference type="EMBL" id="JABSTV010001250">
    <property type="protein sequence ID" value="KAH7956894.1"/>
    <property type="molecule type" value="Genomic_DNA"/>
</dbReference>
<reference evidence="2" key="1">
    <citation type="journal article" date="2020" name="Cell">
        <title>Large-Scale Comparative Analyses of Tick Genomes Elucidate Their Genetic Diversity and Vector Capacities.</title>
        <authorList>
            <consortium name="Tick Genome and Microbiome Consortium (TIGMIC)"/>
            <person name="Jia N."/>
            <person name="Wang J."/>
            <person name="Shi W."/>
            <person name="Du L."/>
            <person name="Sun Y."/>
            <person name="Zhan W."/>
            <person name="Jiang J.F."/>
            <person name="Wang Q."/>
            <person name="Zhang B."/>
            <person name="Ji P."/>
            <person name="Bell-Sakyi L."/>
            <person name="Cui X.M."/>
            <person name="Yuan T.T."/>
            <person name="Jiang B.G."/>
            <person name="Yang W.F."/>
            <person name="Lam T.T."/>
            <person name="Chang Q.C."/>
            <person name="Ding S.J."/>
            <person name="Wang X.J."/>
            <person name="Zhu J.G."/>
            <person name="Ruan X.D."/>
            <person name="Zhao L."/>
            <person name="Wei J.T."/>
            <person name="Ye R.Z."/>
            <person name="Que T.C."/>
            <person name="Du C.H."/>
            <person name="Zhou Y.H."/>
            <person name="Cheng J.X."/>
            <person name="Dai P.F."/>
            <person name="Guo W.B."/>
            <person name="Han X.H."/>
            <person name="Huang E.J."/>
            <person name="Li L.F."/>
            <person name="Wei W."/>
            <person name="Gao Y.C."/>
            <person name="Liu J.Z."/>
            <person name="Shao H.Z."/>
            <person name="Wang X."/>
            <person name="Wang C.C."/>
            <person name="Yang T.C."/>
            <person name="Huo Q.B."/>
            <person name="Li W."/>
            <person name="Chen H.Y."/>
            <person name="Chen S.E."/>
            <person name="Zhou L.G."/>
            <person name="Ni X.B."/>
            <person name="Tian J.H."/>
            <person name="Sheng Y."/>
            <person name="Liu T."/>
            <person name="Pan Y.S."/>
            <person name="Xia L.Y."/>
            <person name="Li J."/>
            <person name="Zhao F."/>
            <person name="Cao W.C."/>
        </authorList>
    </citation>
    <scope>NUCLEOTIDE SEQUENCE</scope>
    <source>
        <strain evidence="2">Rsan-2018</strain>
    </source>
</reference>
<gene>
    <name evidence="2" type="ORF">HPB52_013472</name>
</gene>
<evidence type="ECO:0000313" key="2">
    <source>
        <dbReference type="EMBL" id="KAH7956894.1"/>
    </source>
</evidence>
<protein>
    <submittedName>
        <fullName evidence="2">Uncharacterized protein</fullName>
    </submittedName>
</protein>
<evidence type="ECO:0000256" key="1">
    <source>
        <dbReference type="SAM" id="MobiDB-lite"/>
    </source>
</evidence>
<proteinExistence type="predicted"/>
<evidence type="ECO:0000313" key="3">
    <source>
        <dbReference type="Proteomes" id="UP000821837"/>
    </source>
</evidence>
<dbReference type="Proteomes" id="UP000821837">
    <property type="component" value="Unassembled WGS sequence"/>
</dbReference>
<dbReference type="AlphaFoldDB" id="A0A9D4PXC8"/>
<name>A0A9D4PXC8_RHISA</name>
<organism evidence="2 3">
    <name type="scientific">Rhipicephalus sanguineus</name>
    <name type="common">Brown dog tick</name>
    <name type="synonym">Ixodes sanguineus</name>
    <dbReference type="NCBI Taxonomy" id="34632"/>
    <lineage>
        <taxon>Eukaryota</taxon>
        <taxon>Metazoa</taxon>
        <taxon>Ecdysozoa</taxon>
        <taxon>Arthropoda</taxon>
        <taxon>Chelicerata</taxon>
        <taxon>Arachnida</taxon>
        <taxon>Acari</taxon>
        <taxon>Parasitiformes</taxon>
        <taxon>Ixodida</taxon>
        <taxon>Ixodoidea</taxon>
        <taxon>Ixodidae</taxon>
        <taxon>Rhipicephalinae</taxon>
        <taxon>Rhipicephalus</taxon>
        <taxon>Rhipicephalus</taxon>
    </lineage>
</organism>
<feature type="region of interest" description="Disordered" evidence="1">
    <location>
        <begin position="1"/>
        <end position="23"/>
    </location>
</feature>
<sequence length="92" mass="9993">MVSEVPGLNASSSHGRTTPAGHLVFSGNSVENWHERSRDVADLTLQELGDRVSRLEADATCLVCVDRRRNTVFRMTGLALLCCPGGQSRPRA</sequence>
<accession>A0A9D4PXC8</accession>
<keyword evidence="3" id="KW-1185">Reference proteome</keyword>
<reference evidence="2" key="2">
    <citation type="submission" date="2021-09" db="EMBL/GenBank/DDBJ databases">
        <authorList>
            <person name="Jia N."/>
            <person name="Wang J."/>
            <person name="Shi W."/>
            <person name="Du L."/>
            <person name="Sun Y."/>
            <person name="Zhan W."/>
            <person name="Jiang J."/>
            <person name="Wang Q."/>
            <person name="Zhang B."/>
            <person name="Ji P."/>
            <person name="Sakyi L.B."/>
            <person name="Cui X."/>
            <person name="Yuan T."/>
            <person name="Jiang B."/>
            <person name="Yang W."/>
            <person name="Lam T.T.-Y."/>
            <person name="Chang Q."/>
            <person name="Ding S."/>
            <person name="Wang X."/>
            <person name="Zhu J."/>
            <person name="Ruan X."/>
            <person name="Zhao L."/>
            <person name="Wei J."/>
            <person name="Que T."/>
            <person name="Du C."/>
            <person name="Cheng J."/>
            <person name="Dai P."/>
            <person name="Han X."/>
            <person name="Huang E."/>
            <person name="Gao Y."/>
            <person name="Liu J."/>
            <person name="Shao H."/>
            <person name="Ye R."/>
            <person name="Li L."/>
            <person name="Wei W."/>
            <person name="Wang X."/>
            <person name="Wang C."/>
            <person name="Huo Q."/>
            <person name="Li W."/>
            <person name="Guo W."/>
            <person name="Chen H."/>
            <person name="Chen S."/>
            <person name="Zhou L."/>
            <person name="Zhou L."/>
            <person name="Ni X."/>
            <person name="Tian J."/>
            <person name="Zhou Y."/>
            <person name="Sheng Y."/>
            <person name="Liu T."/>
            <person name="Pan Y."/>
            <person name="Xia L."/>
            <person name="Li J."/>
            <person name="Zhao F."/>
            <person name="Cao W."/>
        </authorList>
    </citation>
    <scope>NUCLEOTIDE SEQUENCE</scope>
    <source>
        <strain evidence="2">Rsan-2018</strain>
        <tissue evidence="2">Larvae</tissue>
    </source>
</reference>